<comment type="pathway">
    <text evidence="1 4">Quinol/quinone metabolism; menaquinone biosynthesis.</text>
</comment>
<dbReference type="InterPro" id="IPR030869">
    <property type="entry name" value="MqnD"/>
</dbReference>
<accession>A0A0D2JPI0</accession>
<sequence>MSREITFGYSPCPNDTFAFHALSHGLVKAPGFKFKTRLGDVEELNRLALQSILEVTKLSFHALGHVLDKYALLNAGSALGRGCGPLVVAKPGAEPADLAKVKVAVPGRLTTAQMLLSLYLGKTPEVEPMEFSQVMEAVAQGRFKAGLVIHEGRFTYERLGLIRLLDLGEWWEAETGLPIPLGCIAMRRDLGKEAYGIIDRALGESVNMAMQHPLKSKEYVLAHAQEMEASVVESHIGLYVNDFTADLGEAGLKAVEEALIRGRQSGLLPQTDYPLRME</sequence>
<comment type="caution">
    <text evidence="5">The sequence shown here is derived from an EMBL/GenBank/DDBJ whole genome shotgun (WGS) entry which is preliminary data.</text>
</comment>
<comment type="similarity">
    <text evidence="4">Belongs to the MqnA/MqnD family. MqnD subfamily.</text>
</comment>
<dbReference type="AlphaFoldDB" id="A0A0D2JPI0"/>
<feature type="binding site" evidence="4">
    <location>
        <begin position="111"/>
        <end position="112"/>
    </location>
    <ligand>
        <name>substrate</name>
    </ligand>
</feature>
<evidence type="ECO:0000313" key="6">
    <source>
        <dbReference type="Proteomes" id="UP000032233"/>
    </source>
</evidence>
<dbReference type="PATRIC" id="fig|1429043.3.peg.5118"/>
<dbReference type="OrthoDB" id="9809439at2"/>
<dbReference type="GO" id="GO:0009234">
    <property type="term" value="P:menaquinone biosynthetic process"/>
    <property type="evidence" value="ECO:0007669"/>
    <property type="project" value="UniProtKB-UniRule"/>
</dbReference>
<evidence type="ECO:0000256" key="2">
    <source>
        <dbReference type="ARBA" id="ARBA00022428"/>
    </source>
</evidence>
<keyword evidence="3 4" id="KW-0456">Lyase</keyword>
<dbReference type="InParanoid" id="A0A0D2JPI0"/>
<proteinExistence type="inferred from homology"/>
<evidence type="ECO:0000256" key="4">
    <source>
        <dbReference type="HAMAP-Rule" id="MF_00996"/>
    </source>
</evidence>
<dbReference type="PANTHER" id="PTHR37167">
    <property type="entry name" value="1,4-DIHYDROXY-6-NAPHTOATE SYNTHASE"/>
    <property type="match status" value="1"/>
</dbReference>
<dbReference type="PANTHER" id="PTHR37167:SF1">
    <property type="entry name" value="1,4-DIHYDROXY-6-NAPHTOATE SYNTHASE"/>
    <property type="match status" value="1"/>
</dbReference>
<dbReference type="Gene3D" id="3.40.190.10">
    <property type="entry name" value="Periplasmic binding protein-like II"/>
    <property type="match status" value="2"/>
</dbReference>
<dbReference type="EMBL" id="AZAC01000056">
    <property type="protein sequence ID" value="KIX11390.1"/>
    <property type="molecule type" value="Genomic_DNA"/>
</dbReference>
<comment type="catalytic activity">
    <reaction evidence="4">
        <text>cyclic dehypoxanthinylfutalosinate = 1,4-dihydroxy-6-naphthoate + dihydroxyacetone</text>
        <dbReference type="Rhea" id="RHEA:33087"/>
        <dbReference type="ChEBI" id="CHEBI:16016"/>
        <dbReference type="ChEBI" id="CHEBI:64254"/>
        <dbReference type="ChEBI" id="CHEBI:64270"/>
        <dbReference type="EC" id="4.1.99.29"/>
    </reaction>
</comment>
<dbReference type="CDD" id="cd13635">
    <property type="entry name" value="PBP2_Ttha1568_Mqnd"/>
    <property type="match status" value="1"/>
</dbReference>
<keyword evidence="6" id="KW-1185">Reference proteome</keyword>
<evidence type="ECO:0000256" key="1">
    <source>
        <dbReference type="ARBA" id="ARBA00004863"/>
    </source>
</evidence>
<comment type="function">
    <text evidence="4">Catalyzes the conversion of cyclic dehypoxanthine futalosine (cyclic DHFL) into 1,4-dihydroxy-6-naphthoate, a step in the biosynthesis of menaquinone (MK, vitamin K2).</text>
</comment>
<dbReference type="SUPFAM" id="SSF53850">
    <property type="entry name" value="Periplasmic binding protein-like II"/>
    <property type="match status" value="1"/>
</dbReference>
<dbReference type="UniPathway" id="UPA00079"/>
<dbReference type="STRING" id="1429043.X474_24205"/>
<dbReference type="Pfam" id="PF02621">
    <property type="entry name" value="VitK2_biosynth"/>
    <property type="match status" value="1"/>
</dbReference>
<evidence type="ECO:0000256" key="3">
    <source>
        <dbReference type="ARBA" id="ARBA00023239"/>
    </source>
</evidence>
<reference evidence="5 6" key="1">
    <citation type="submission" date="2013-11" db="EMBL/GenBank/DDBJ databases">
        <title>Metagenomic analysis of a methanogenic consortium involved in long chain n-alkane degradation.</title>
        <authorList>
            <person name="Davidova I.A."/>
            <person name="Callaghan A.V."/>
            <person name="Wawrik B."/>
            <person name="Pruitt S."/>
            <person name="Marks C."/>
            <person name="Duncan K.E."/>
            <person name="Suflita J.M."/>
        </authorList>
    </citation>
    <scope>NUCLEOTIDE SEQUENCE [LARGE SCALE GENOMIC DNA]</scope>
    <source>
        <strain evidence="5 6">SPR</strain>
    </source>
</reference>
<gene>
    <name evidence="4" type="primary">mqnD</name>
    <name evidence="5" type="ORF">X474_24205</name>
</gene>
<evidence type="ECO:0000313" key="5">
    <source>
        <dbReference type="EMBL" id="KIX11390.1"/>
    </source>
</evidence>
<dbReference type="EC" id="4.1.99.29" evidence="4"/>
<dbReference type="HAMAP" id="MF_00996">
    <property type="entry name" value="MqnD"/>
    <property type="match status" value="1"/>
</dbReference>
<dbReference type="RefSeq" id="WP_044351966.1">
    <property type="nucleotide sequence ID" value="NZ_AZAC01000056.1"/>
</dbReference>
<keyword evidence="2 4" id="KW-0474">Menaquinone biosynthesis</keyword>
<feature type="binding site" evidence="4">
    <location>
        <begin position="57"/>
        <end position="59"/>
    </location>
    <ligand>
        <name>substrate</name>
    </ligand>
</feature>
<name>A0A0D2JPI0_9BACT</name>
<protein>
    <recommendedName>
        <fullName evidence="4">1,4-dihydroxy-6-naphtoate synthase</fullName>
        <ecNumber evidence="4">4.1.99.29</ecNumber>
    </recommendedName>
    <alternativeName>
        <fullName evidence="4">Menaquinone biosynthetic enzyme MqnD</fullName>
    </alternativeName>
</protein>
<feature type="active site" description="Proton acceptor" evidence="4">
    <location>
        <position position="150"/>
    </location>
</feature>
<organism evidence="5 6">
    <name type="scientific">Dethiosulfatarculus sandiegensis</name>
    <dbReference type="NCBI Taxonomy" id="1429043"/>
    <lineage>
        <taxon>Bacteria</taxon>
        <taxon>Pseudomonadati</taxon>
        <taxon>Thermodesulfobacteriota</taxon>
        <taxon>Desulfarculia</taxon>
        <taxon>Desulfarculales</taxon>
        <taxon>Desulfarculaceae</taxon>
        <taxon>Dethiosulfatarculus</taxon>
    </lineage>
</organism>
<dbReference type="InterPro" id="IPR003773">
    <property type="entry name" value="Menaquinone_biosynth"/>
</dbReference>
<dbReference type="GO" id="GO:0016830">
    <property type="term" value="F:carbon-carbon lyase activity"/>
    <property type="evidence" value="ECO:0007669"/>
    <property type="project" value="UniProtKB-UniRule"/>
</dbReference>
<dbReference type="Proteomes" id="UP000032233">
    <property type="component" value="Unassembled WGS sequence"/>
</dbReference>